<dbReference type="RefSeq" id="WP_123119969.1">
    <property type="nucleotide sequence ID" value="NZ_RJJR01000004.1"/>
</dbReference>
<name>A0A3M9NJL4_9BACT</name>
<organism evidence="1 2">
    <name type="scientific">Hanamia caeni</name>
    <dbReference type="NCBI Taxonomy" id="2294116"/>
    <lineage>
        <taxon>Bacteria</taxon>
        <taxon>Pseudomonadati</taxon>
        <taxon>Bacteroidota</taxon>
        <taxon>Chitinophagia</taxon>
        <taxon>Chitinophagales</taxon>
        <taxon>Chitinophagaceae</taxon>
        <taxon>Hanamia</taxon>
    </lineage>
</organism>
<keyword evidence="2" id="KW-1185">Reference proteome</keyword>
<evidence type="ECO:0000313" key="1">
    <source>
        <dbReference type="EMBL" id="RNI37980.1"/>
    </source>
</evidence>
<dbReference type="Pfam" id="PF14054">
    <property type="entry name" value="DUF4249"/>
    <property type="match status" value="1"/>
</dbReference>
<gene>
    <name evidence="1" type="ORF">EFY79_07040</name>
</gene>
<dbReference type="OrthoDB" id="637707at2"/>
<dbReference type="Proteomes" id="UP000267223">
    <property type="component" value="Unassembled WGS sequence"/>
</dbReference>
<dbReference type="EMBL" id="RJJR01000004">
    <property type="protein sequence ID" value="RNI37980.1"/>
    <property type="molecule type" value="Genomic_DNA"/>
</dbReference>
<reference evidence="1 2" key="1">
    <citation type="submission" date="2018-11" db="EMBL/GenBank/DDBJ databases">
        <title>Draft genome sequence of Ferruginibacter sp. BO-59.</title>
        <authorList>
            <person name="Im W.T."/>
        </authorList>
    </citation>
    <scope>NUCLEOTIDE SEQUENCE [LARGE SCALE GENOMIC DNA]</scope>
    <source>
        <strain evidence="1 2">BO-59</strain>
    </source>
</reference>
<dbReference type="PROSITE" id="PS51257">
    <property type="entry name" value="PROKAR_LIPOPROTEIN"/>
    <property type="match status" value="1"/>
</dbReference>
<accession>A0A3M9NJL4</accession>
<dbReference type="AlphaFoldDB" id="A0A3M9NJL4"/>
<comment type="caution">
    <text evidence="1">The sequence shown here is derived from an EMBL/GenBank/DDBJ whole genome shotgun (WGS) entry which is preliminary data.</text>
</comment>
<evidence type="ECO:0000313" key="2">
    <source>
        <dbReference type="Proteomes" id="UP000267223"/>
    </source>
</evidence>
<sequence>MTFIKKNISFLIFLIFVCSCKKVLDVNLKESAPQIVITGEVNNLPGPYRISISRSVNFGETNDFPPISGALVTIKNKRITDTLSEDEPGKYFTKRIKGKPGESYTLKVDLQGKIYTATSVMPLPVELDSISFLSGRKNTIYPVANFQDPPGVHNYYQFIEYIDGATLRNGRGNSVFDDRLSDGRYITSVIYNDSSVIKTGATLTVQMNCIDEKVYTYLSELLQITNGSGGGFGSPAPANPESNISGGVLGYFSANFVSSRTVTIE</sequence>
<dbReference type="InterPro" id="IPR025345">
    <property type="entry name" value="DUF4249"/>
</dbReference>
<protein>
    <submittedName>
        <fullName evidence="1">DUF4249 domain-containing protein</fullName>
    </submittedName>
</protein>
<proteinExistence type="predicted"/>